<dbReference type="EMBL" id="LRGB01027592">
    <property type="protein sequence ID" value="KZR95691.1"/>
    <property type="molecule type" value="Genomic_DNA"/>
</dbReference>
<dbReference type="InterPro" id="IPR043502">
    <property type="entry name" value="DNA/RNA_pol_sf"/>
</dbReference>
<proteinExistence type="predicted"/>
<comment type="caution">
    <text evidence="1">The sequence shown here is derived from an EMBL/GenBank/DDBJ whole genome shotgun (WGS) entry which is preliminary data.</text>
</comment>
<sequence length="70" mass="7965">PLVAYKWKRVPFGLSSSTFLLRATLNKHLDGMESIYSTTVRQLKEQIYVDDYLGGADNISTAKTRIQETK</sequence>
<dbReference type="OrthoDB" id="6381431at2759"/>
<feature type="non-terminal residue" evidence="1">
    <location>
        <position position="70"/>
    </location>
</feature>
<dbReference type="SUPFAM" id="SSF56672">
    <property type="entry name" value="DNA/RNA polymerases"/>
    <property type="match status" value="1"/>
</dbReference>
<dbReference type="AlphaFoldDB" id="A0A164DEG3"/>
<keyword evidence="2" id="KW-1185">Reference proteome</keyword>
<evidence type="ECO:0000313" key="1">
    <source>
        <dbReference type="EMBL" id="KZR95691.1"/>
    </source>
</evidence>
<accession>A0A164DEG3</accession>
<dbReference type="Proteomes" id="UP000076858">
    <property type="component" value="Unassembled WGS sequence"/>
</dbReference>
<evidence type="ECO:0008006" key="3">
    <source>
        <dbReference type="Google" id="ProtNLM"/>
    </source>
</evidence>
<name>A0A164DEG3_9CRUS</name>
<evidence type="ECO:0000313" key="2">
    <source>
        <dbReference type="Proteomes" id="UP000076858"/>
    </source>
</evidence>
<protein>
    <recommendedName>
        <fullName evidence="3">Reverse transcriptase domain-containing protein</fullName>
    </recommendedName>
</protein>
<organism evidence="1 2">
    <name type="scientific">Daphnia magna</name>
    <dbReference type="NCBI Taxonomy" id="35525"/>
    <lineage>
        <taxon>Eukaryota</taxon>
        <taxon>Metazoa</taxon>
        <taxon>Ecdysozoa</taxon>
        <taxon>Arthropoda</taxon>
        <taxon>Crustacea</taxon>
        <taxon>Branchiopoda</taxon>
        <taxon>Diplostraca</taxon>
        <taxon>Cladocera</taxon>
        <taxon>Anomopoda</taxon>
        <taxon>Daphniidae</taxon>
        <taxon>Daphnia</taxon>
    </lineage>
</organism>
<gene>
    <name evidence="1" type="ORF">APZ42_010412</name>
</gene>
<feature type="non-terminal residue" evidence="1">
    <location>
        <position position="1"/>
    </location>
</feature>
<dbReference type="GO" id="GO:0071897">
    <property type="term" value="P:DNA biosynthetic process"/>
    <property type="evidence" value="ECO:0007669"/>
    <property type="project" value="UniProtKB-ARBA"/>
</dbReference>
<reference evidence="1 2" key="1">
    <citation type="submission" date="2016-03" db="EMBL/GenBank/DDBJ databases">
        <title>EvidentialGene: Evidence-directed Construction of Genes on Genomes.</title>
        <authorList>
            <person name="Gilbert D.G."/>
            <person name="Choi J.-H."/>
            <person name="Mockaitis K."/>
            <person name="Colbourne J."/>
            <person name="Pfrender M."/>
        </authorList>
    </citation>
    <scope>NUCLEOTIDE SEQUENCE [LARGE SCALE GENOMIC DNA]</scope>
    <source>
        <strain evidence="1 2">Xinb3</strain>
        <tissue evidence="1">Complete organism</tissue>
    </source>
</reference>